<dbReference type="EMBL" id="NDXW01000004">
    <property type="protein sequence ID" value="RDH41708.1"/>
    <property type="molecule type" value="Genomic_DNA"/>
</dbReference>
<proteinExistence type="predicted"/>
<name>A0A4P9VF59_9GAMM</name>
<dbReference type="AlphaFoldDB" id="A0A4P9VF59"/>
<dbReference type="Gene3D" id="1.10.8.1180">
    <property type="match status" value="1"/>
</dbReference>
<evidence type="ECO:0000313" key="3">
    <source>
        <dbReference type="EMBL" id="RDH41708.1"/>
    </source>
</evidence>
<feature type="domain" description="DnaT DNA-binding" evidence="2">
    <location>
        <begin position="1"/>
        <end position="68"/>
    </location>
</feature>
<evidence type="ECO:0000313" key="4">
    <source>
        <dbReference type="Proteomes" id="UP000257039"/>
    </source>
</evidence>
<evidence type="ECO:0000256" key="1">
    <source>
        <dbReference type="SAM" id="Coils"/>
    </source>
</evidence>
<accession>A0A4P9VF59</accession>
<keyword evidence="1" id="KW-0175">Coiled coil</keyword>
<comment type="caution">
    <text evidence="3">The sequence shown here is derived from an EMBL/GenBank/DDBJ whole genome shotgun (WGS) entry which is preliminary data.</text>
</comment>
<feature type="coiled-coil region" evidence="1">
    <location>
        <begin position="71"/>
        <end position="98"/>
    </location>
</feature>
<reference evidence="3 4" key="1">
    <citation type="submission" date="2017-04" db="EMBL/GenBank/DDBJ databases">
        <title>Draft genome sequence of Zooshikella ganghwensis VG4 isolated from Red Sea sediments.</title>
        <authorList>
            <person name="Rehman Z."/>
            <person name="Alam I."/>
            <person name="Kamau A."/>
            <person name="Bajic V."/>
            <person name="Leiknes T."/>
        </authorList>
    </citation>
    <scope>NUCLEOTIDE SEQUENCE [LARGE SCALE GENOMIC DNA]</scope>
    <source>
        <strain evidence="3 4">VG4</strain>
    </source>
</reference>
<dbReference type="Proteomes" id="UP000257039">
    <property type="component" value="Unassembled WGS sequence"/>
</dbReference>
<dbReference type="InterPro" id="IPR040480">
    <property type="entry name" value="DnaT_DNA_bind"/>
</dbReference>
<evidence type="ECO:0000259" key="2">
    <source>
        <dbReference type="Pfam" id="PF17948"/>
    </source>
</evidence>
<protein>
    <recommendedName>
        <fullName evidence="2">DnaT DNA-binding domain-containing protein</fullName>
    </recommendedName>
</protein>
<gene>
    <name evidence="3" type="ORF">B9G39_26990</name>
</gene>
<keyword evidence="4" id="KW-1185">Reference proteome</keyword>
<sequence>MTDDWEPDWERVQASLVRAGIDPVFATLRFDEFVSYWASRAEVKHPCWTARFIQHLIDQWPRYQSRQQRTAQVENALNEKAAAQIKNINQETQNMEVSHAIKSATHSENAAFVERLTDTNW</sequence>
<dbReference type="Pfam" id="PF17948">
    <property type="entry name" value="DnaT"/>
    <property type="match status" value="1"/>
</dbReference>
<dbReference type="RefSeq" id="WP_094789672.1">
    <property type="nucleotide sequence ID" value="NZ_NDXW01000004.1"/>
</dbReference>
<organism evidence="3 4">
    <name type="scientific">Zooshikella ganghwensis</name>
    <dbReference type="NCBI Taxonomy" id="202772"/>
    <lineage>
        <taxon>Bacteria</taxon>
        <taxon>Pseudomonadati</taxon>
        <taxon>Pseudomonadota</taxon>
        <taxon>Gammaproteobacteria</taxon>
        <taxon>Oceanospirillales</taxon>
        <taxon>Zooshikellaceae</taxon>
        <taxon>Zooshikella</taxon>
    </lineage>
</organism>